<evidence type="ECO:0000313" key="1">
    <source>
        <dbReference type="EMBL" id="CAI9730418.1"/>
    </source>
</evidence>
<reference evidence="1" key="1">
    <citation type="submission" date="2023-08" db="EMBL/GenBank/DDBJ databases">
        <authorList>
            <person name="Alioto T."/>
            <person name="Alioto T."/>
            <person name="Gomez Garrido J."/>
        </authorList>
    </citation>
    <scope>NUCLEOTIDE SEQUENCE</scope>
</reference>
<dbReference type="AlphaFoldDB" id="A0AA36FD76"/>
<evidence type="ECO:0000313" key="2">
    <source>
        <dbReference type="Proteomes" id="UP001162480"/>
    </source>
</evidence>
<evidence type="ECO:0008006" key="3">
    <source>
        <dbReference type="Google" id="ProtNLM"/>
    </source>
</evidence>
<keyword evidence="2" id="KW-1185">Reference proteome</keyword>
<gene>
    <name evidence="1" type="ORF">OCTVUL_1B016739</name>
</gene>
<dbReference type="Proteomes" id="UP001162480">
    <property type="component" value="Chromosome 11"/>
</dbReference>
<sequence length="113" mass="13218">MRRPPIFVHEIWNVYDAALQNLPKANNVVEGWHKAFQVQDAAHHPNIWKFIDCFKKEQNFNDAQIEEYLSGRDPGTTKICYRDTAKLIESLVENFSSTDICDYIHEIAHNLPF</sequence>
<organism evidence="1 2">
    <name type="scientific">Octopus vulgaris</name>
    <name type="common">Common octopus</name>
    <dbReference type="NCBI Taxonomy" id="6645"/>
    <lineage>
        <taxon>Eukaryota</taxon>
        <taxon>Metazoa</taxon>
        <taxon>Spiralia</taxon>
        <taxon>Lophotrochozoa</taxon>
        <taxon>Mollusca</taxon>
        <taxon>Cephalopoda</taxon>
        <taxon>Coleoidea</taxon>
        <taxon>Octopodiformes</taxon>
        <taxon>Octopoda</taxon>
        <taxon>Incirrata</taxon>
        <taxon>Octopodidae</taxon>
        <taxon>Octopus</taxon>
    </lineage>
</organism>
<protein>
    <recommendedName>
        <fullName evidence="3">MULE transposase domain-containing protein</fullName>
    </recommendedName>
</protein>
<accession>A0AA36FD76</accession>
<proteinExistence type="predicted"/>
<name>A0AA36FD76_OCTVU</name>
<dbReference type="EMBL" id="OX597824">
    <property type="protein sequence ID" value="CAI9730418.1"/>
    <property type="molecule type" value="Genomic_DNA"/>
</dbReference>